<dbReference type="PROSITE" id="PS50082">
    <property type="entry name" value="WD_REPEATS_2"/>
    <property type="match status" value="4"/>
</dbReference>
<dbReference type="Gene3D" id="2.130.10.10">
    <property type="entry name" value="YVTN repeat-like/Quinoprotein amine dehydrogenase"/>
    <property type="match status" value="2"/>
</dbReference>
<dbReference type="GO" id="GO:0000785">
    <property type="term" value="C:chromatin"/>
    <property type="evidence" value="ECO:0007669"/>
    <property type="project" value="TreeGrafter"/>
</dbReference>
<dbReference type="Proteomes" id="UP000800200">
    <property type="component" value="Unassembled WGS sequence"/>
</dbReference>
<dbReference type="InterPro" id="IPR036322">
    <property type="entry name" value="WD40_repeat_dom_sf"/>
</dbReference>
<feature type="repeat" description="WD" evidence="11">
    <location>
        <begin position="169"/>
        <end position="210"/>
    </location>
</feature>
<dbReference type="GO" id="GO:0006351">
    <property type="term" value="P:DNA-templated transcription"/>
    <property type="evidence" value="ECO:0007669"/>
    <property type="project" value="InterPro"/>
</dbReference>
<evidence type="ECO:0000256" key="12">
    <source>
        <dbReference type="RuleBase" id="RU364014"/>
    </source>
</evidence>
<evidence type="ECO:0000313" key="17">
    <source>
        <dbReference type="Proteomes" id="UP000800200"/>
    </source>
</evidence>
<dbReference type="CDD" id="cd00200">
    <property type="entry name" value="WD40"/>
    <property type="match status" value="1"/>
</dbReference>
<feature type="repeat" description="WD" evidence="11">
    <location>
        <begin position="127"/>
        <end position="168"/>
    </location>
</feature>
<dbReference type="PANTHER" id="PTHR13831:SF0">
    <property type="entry name" value="PROTEIN HIRA"/>
    <property type="match status" value="1"/>
</dbReference>
<feature type="compositionally biased region" description="Polar residues" evidence="13">
    <location>
        <begin position="851"/>
        <end position="861"/>
    </location>
</feature>
<evidence type="ECO:0000256" key="1">
    <source>
        <dbReference type="ARBA" id="ARBA00002677"/>
    </source>
</evidence>
<dbReference type="SUPFAM" id="SSF63829">
    <property type="entry name" value="Calcium-dependent phosphotriesterase"/>
    <property type="match status" value="1"/>
</dbReference>
<dbReference type="PANTHER" id="PTHR13831">
    <property type="entry name" value="MEMBER OF THE HIR1 FAMILY OF WD-REPEAT PROTEINS"/>
    <property type="match status" value="1"/>
</dbReference>
<evidence type="ECO:0000256" key="3">
    <source>
        <dbReference type="ARBA" id="ARBA00007306"/>
    </source>
</evidence>
<dbReference type="InterPro" id="IPR011494">
    <property type="entry name" value="HIRA-like_C"/>
</dbReference>
<evidence type="ECO:0000256" key="11">
    <source>
        <dbReference type="PROSITE-ProRule" id="PRU00221"/>
    </source>
</evidence>
<evidence type="ECO:0000313" key="16">
    <source>
        <dbReference type="EMBL" id="KAF2182183.1"/>
    </source>
</evidence>
<dbReference type="SUPFAM" id="SSF50978">
    <property type="entry name" value="WD40 repeat-like"/>
    <property type="match status" value="1"/>
</dbReference>
<dbReference type="InterPro" id="IPR015943">
    <property type="entry name" value="WD40/YVTN_repeat-like_dom_sf"/>
</dbReference>
<dbReference type="AlphaFoldDB" id="A0A6A6DT08"/>
<evidence type="ECO:0000256" key="8">
    <source>
        <dbReference type="ARBA" id="ARBA00023015"/>
    </source>
</evidence>
<dbReference type="FunFam" id="2.130.10.10:FF:001557">
    <property type="entry name" value="Protein HIR"/>
    <property type="match status" value="1"/>
</dbReference>
<dbReference type="InterPro" id="IPR031120">
    <property type="entry name" value="HIR1-like"/>
</dbReference>
<comment type="similarity">
    <text evidence="3 12">Belongs to the WD repeat HIR1 family.</text>
</comment>
<dbReference type="Pfam" id="PF09453">
    <property type="entry name" value="HIRA_B"/>
    <property type="match status" value="1"/>
</dbReference>
<dbReference type="SMART" id="SM00320">
    <property type="entry name" value="WD40"/>
    <property type="match status" value="6"/>
</dbReference>
<evidence type="ECO:0000256" key="13">
    <source>
        <dbReference type="SAM" id="MobiDB-lite"/>
    </source>
</evidence>
<name>A0A6A6DT08_9PEZI</name>
<comment type="subcellular location">
    <subcellularLocation>
        <location evidence="2 12">Nucleus</location>
    </subcellularLocation>
</comment>
<evidence type="ECO:0000259" key="14">
    <source>
        <dbReference type="Pfam" id="PF07569"/>
    </source>
</evidence>
<protein>
    <recommendedName>
        <fullName evidence="12">Protein HIR</fullName>
    </recommendedName>
</protein>
<feature type="repeat" description="WD" evidence="11">
    <location>
        <begin position="20"/>
        <end position="47"/>
    </location>
</feature>
<accession>A0A6A6DT08</accession>
<dbReference type="InterPro" id="IPR055410">
    <property type="entry name" value="Beta-prop_CAF1B_HIR1"/>
</dbReference>
<comment type="function">
    <text evidence="1 12">Required for replication-independent chromatin assembly and for the periodic repression of histone gene transcription during the cell cycle.</text>
</comment>
<dbReference type="GO" id="GO:0031491">
    <property type="term" value="F:nucleosome binding"/>
    <property type="evidence" value="ECO:0007669"/>
    <property type="project" value="TreeGrafter"/>
</dbReference>
<organism evidence="16 17">
    <name type="scientific">Zopfia rhizophila CBS 207.26</name>
    <dbReference type="NCBI Taxonomy" id="1314779"/>
    <lineage>
        <taxon>Eukaryota</taxon>
        <taxon>Fungi</taxon>
        <taxon>Dikarya</taxon>
        <taxon>Ascomycota</taxon>
        <taxon>Pezizomycotina</taxon>
        <taxon>Dothideomycetes</taxon>
        <taxon>Dothideomycetes incertae sedis</taxon>
        <taxon>Zopfiaceae</taxon>
        <taxon>Zopfia</taxon>
    </lineage>
</organism>
<feature type="domain" description="CAF1B/HIR1 beta-propeller" evidence="15">
    <location>
        <begin position="28"/>
        <end position="379"/>
    </location>
</feature>
<keyword evidence="9 12" id="KW-0804">Transcription</keyword>
<dbReference type="InterPro" id="IPR001680">
    <property type="entry name" value="WD40_rpt"/>
</dbReference>
<keyword evidence="17" id="KW-1185">Reference proteome</keyword>
<dbReference type="GO" id="GO:0000417">
    <property type="term" value="C:HIR complex"/>
    <property type="evidence" value="ECO:0007669"/>
    <property type="project" value="TreeGrafter"/>
</dbReference>
<feature type="repeat" description="WD" evidence="11">
    <location>
        <begin position="66"/>
        <end position="107"/>
    </location>
</feature>
<dbReference type="FunFam" id="2.130.10.10:FF:000290">
    <property type="entry name" value="Protein HIR"/>
    <property type="match status" value="1"/>
</dbReference>
<evidence type="ECO:0000259" key="15">
    <source>
        <dbReference type="Pfam" id="PF24105"/>
    </source>
</evidence>
<proteinExistence type="inferred from homology"/>
<dbReference type="GO" id="GO:0005634">
    <property type="term" value="C:nucleus"/>
    <property type="evidence" value="ECO:0007669"/>
    <property type="project" value="UniProtKB-SubCell"/>
</dbReference>
<keyword evidence="10 12" id="KW-0539">Nucleus</keyword>
<feature type="region of interest" description="Disordered" evidence="13">
    <location>
        <begin position="667"/>
        <end position="686"/>
    </location>
</feature>
<dbReference type="GO" id="GO:0006338">
    <property type="term" value="P:chromatin remodeling"/>
    <property type="evidence" value="ECO:0007669"/>
    <property type="project" value="InterPro"/>
</dbReference>
<evidence type="ECO:0000256" key="9">
    <source>
        <dbReference type="ARBA" id="ARBA00023163"/>
    </source>
</evidence>
<evidence type="ECO:0000256" key="5">
    <source>
        <dbReference type="ARBA" id="ARBA00022574"/>
    </source>
</evidence>
<dbReference type="Pfam" id="PF24105">
    <property type="entry name" value="Beta-prop_CAF1B_HIR1"/>
    <property type="match status" value="1"/>
</dbReference>
<keyword evidence="5 11" id="KW-0853">WD repeat</keyword>
<feature type="compositionally biased region" description="Polar residues" evidence="13">
    <location>
        <begin position="646"/>
        <end position="655"/>
    </location>
</feature>
<keyword evidence="6 12" id="KW-0677">Repeat</keyword>
<dbReference type="Pfam" id="PF07569">
    <property type="entry name" value="Hira"/>
    <property type="match status" value="1"/>
</dbReference>
<sequence>MHLVKPLWLTHPGDLKDFEVYSCHVSPDGSRLVTAAGDGYVRIWSTEAILNSNNPEYTKPKQLAAISHHSGTIHAVRFSSNGKYLASGADDKIVCVYALDPHAPTHVSTFGSNEPPPVENWRVLRRLIGHDNDVQDLGWSNDSSILVSVGLDSKVVVWSGHTFEKLKTLSNHQSHVKGITFDPANKYFATASDDRTIKIYRFTSPPPNATPQDQVNNFMLEHTITNPFMASPLTTYFRRCSWSPDGAHIAAANATNGPVSSVAILARGTWDGDINLIGHEGPTEVCAFSPRMFYREPSRPDNTDANGNPLQHSVTVVACAGQDKTLSIWNTSYARPFIITQELAMKSISDLAWAPNGETLYVTSLDGSIMAVVFETGELGYPASLQENEKSLSKFGAGRRVGIVEGTDALLLEEHSKAGELKGVQGRMGALMGDGGPHAAPITNGTNGSLPILTNGSTTAQPQAPTEPPPDQRVEKLKQRVTVTKDGKKRIAPMLVSASSGIGESSLPQTQLVSATTTTAGRSDNPHNVLDLSKPYDGFPKGGLASMLIGNKRKYAEIEGDEDRQVERHLAGVARNGGAAIVLNSENGLIPPVAAASRSADMEPPRVLRPAIVNPSLSVSQVRLAVPKVRSVITRTMDGSEPPQVNGANATTGSKAENEDTVILEARNASGPSRTGRPQDHDPTRINCTKKGQSLWQDFLPKAVLLVTGNINFFAAACEDGAVYAWTPAGRRVLNAMIMEAQPVITDCRGWWLMCISAVGMCYVWNLNTMSSPHPPVSLAPILDIAAHTQGPHLTRSPGIIFARLNSEGRIIVAMSNGDGYTYSPTMYVWQRISEPWWAVGSQYWNTTDSSVGNVKSSSDQEPPKESNDQVSIENVSAGIIPMLERNTTNQFLVQGRAFYLQRLIKALISAEGYESFEACVSVAHLENRVAAAMTLGAREEFKIYLSMYVKRIGAEGLKGKIEELLRKLTGDWLDEDEASNGAKDDLICGWKKEELLREAVLILGKHRDLQRITVPYARLLGVVHEPQDDQVMVTDM</sequence>
<evidence type="ECO:0000256" key="6">
    <source>
        <dbReference type="ARBA" id="ARBA00022737"/>
    </source>
</evidence>
<evidence type="ECO:0000256" key="4">
    <source>
        <dbReference type="ARBA" id="ARBA00022491"/>
    </source>
</evidence>
<feature type="region of interest" description="Disordered" evidence="13">
    <location>
        <begin position="453"/>
        <end position="474"/>
    </location>
</feature>
<dbReference type="EMBL" id="ML994649">
    <property type="protein sequence ID" value="KAF2182183.1"/>
    <property type="molecule type" value="Genomic_DNA"/>
</dbReference>
<feature type="domain" description="Protein HIRA-like C-terminal" evidence="14">
    <location>
        <begin position="730"/>
        <end position="969"/>
    </location>
</feature>
<dbReference type="InterPro" id="IPR019015">
    <property type="entry name" value="HIRA_B_motif"/>
</dbReference>
<feature type="region of interest" description="Disordered" evidence="13">
    <location>
        <begin position="851"/>
        <end position="871"/>
    </location>
</feature>
<feature type="region of interest" description="Disordered" evidence="13">
    <location>
        <begin position="637"/>
        <end position="659"/>
    </location>
</feature>
<keyword evidence="7 12" id="KW-0156">Chromatin regulator</keyword>
<keyword evidence="8 12" id="KW-0805">Transcription regulation</keyword>
<evidence type="ECO:0000256" key="2">
    <source>
        <dbReference type="ARBA" id="ARBA00004123"/>
    </source>
</evidence>
<gene>
    <name evidence="16" type="ORF">K469DRAFT_740373</name>
</gene>
<evidence type="ECO:0000256" key="10">
    <source>
        <dbReference type="ARBA" id="ARBA00023242"/>
    </source>
</evidence>
<dbReference type="OrthoDB" id="1741719at2759"/>
<keyword evidence="4 12" id="KW-0678">Repressor</keyword>
<evidence type="ECO:0000256" key="7">
    <source>
        <dbReference type="ARBA" id="ARBA00022853"/>
    </source>
</evidence>
<reference evidence="16" key="1">
    <citation type="journal article" date="2020" name="Stud. Mycol.">
        <title>101 Dothideomycetes genomes: a test case for predicting lifestyles and emergence of pathogens.</title>
        <authorList>
            <person name="Haridas S."/>
            <person name="Albert R."/>
            <person name="Binder M."/>
            <person name="Bloem J."/>
            <person name="Labutti K."/>
            <person name="Salamov A."/>
            <person name="Andreopoulos B."/>
            <person name="Baker S."/>
            <person name="Barry K."/>
            <person name="Bills G."/>
            <person name="Bluhm B."/>
            <person name="Cannon C."/>
            <person name="Castanera R."/>
            <person name="Culley D."/>
            <person name="Daum C."/>
            <person name="Ezra D."/>
            <person name="Gonzalez J."/>
            <person name="Henrissat B."/>
            <person name="Kuo A."/>
            <person name="Liang C."/>
            <person name="Lipzen A."/>
            <person name="Lutzoni F."/>
            <person name="Magnuson J."/>
            <person name="Mondo S."/>
            <person name="Nolan M."/>
            <person name="Ohm R."/>
            <person name="Pangilinan J."/>
            <person name="Park H.-J."/>
            <person name="Ramirez L."/>
            <person name="Alfaro M."/>
            <person name="Sun H."/>
            <person name="Tritt A."/>
            <person name="Yoshinaga Y."/>
            <person name="Zwiers L.-H."/>
            <person name="Turgeon B."/>
            <person name="Goodwin S."/>
            <person name="Spatafora J."/>
            <person name="Crous P."/>
            <person name="Grigoriev I."/>
        </authorList>
    </citation>
    <scope>NUCLEOTIDE SEQUENCE</scope>
    <source>
        <strain evidence="16">CBS 207.26</strain>
    </source>
</reference>
<dbReference type="GO" id="GO:0006355">
    <property type="term" value="P:regulation of DNA-templated transcription"/>
    <property type="evidence" value="ECO:0007669"/>
    <property type="project" value="InterPro"/>
</dbReference>
<dbReference type="PROSITE" id="PS50294">
    <property type="entry name" value="WD_REPEATS_REGION"/>
    <property type="match status" value="2"/>
</dbReference>